<dbReference type="GeneID" id="2944004"/>
<name>Q6B8Q3_GRATL</name>
<dbReference type="RefSeq" id="YP_063657.1">
    <property type="nucleotide sequence ID" value="NC_006137.1"/>
</dbReference>
<geneLocation type="chloroplast" evidence="1"/>
<sequence>MYYINNYIMNIFICTIHLLTEPKLIKVKHQDFCYMLISLHNFRDHISNIIIKALAKGKVAKQIFDLYKQKDALLIESSIHIRKIRYIDNYKKKSKIIFIKIHKIHNLYV</sequence>
<organism evidence="1">
    <name type="scientific">Gracilaria tenuistipitata var. liui</name>
    <name type="common">Red alga</name>
    <dbReference type="NCBI Taxonomy" id="285951"/>
    <lineage>
        <taxon>Eukaryota</taxon>
        <taxon>Rhodophyta</taxon>
        <taxon>Florideophyceae</taxon>
        <taxon>Rhodymeniophycidae</taxon>
        <taxon>Gracilariales</taxon>
        <taxon>Gracilariaceae</taxon>
        <taxon>Gracilaria</taxon>
        <taxon>Gracilaria tenuistipitata</taxon>
    </lineage>
</organism>
<accession>Q6B8Q3</accession>
<evidence type="ECO:0000313" key="1">
    <source>
        <dbReference type="EMBL" id="AAT79732.1"/>
    </source>
</evidence>
<gene>
    <name evidence="1" type="primary">ORF109</name>
    <name evidence="1" type="ordered locus">Grc000151</name>
</gene>
<keyword evidence="1" id="KW-0150">Chloroplast</keyword>
<proteinExistence type="predicted"/>
<dbReference type="EMBL" id="AY673996">
    <property type="protein sequence ID" value="AAT79732.1"/>
    <property type="molecule type" value="Genomic_DNA"/>
</dbReference>
<protein>
    <submittedName>
        <fullName evidence="1">Hypothetical plastid protein</fullName>
    </submittedName>
</protein>
<keyword evidence="1" id="KW-0934">Plastid</keyword>
<dbReference type="AlphaFoldDB" id="Q6B8Q3"/>
<reference evidence="1" key="1">
    <citation type="journal article" date="2004" name="J. Mol. Evol.">
        <title>Comparative analysis of the complete plastid genome sequence of the red alga Gracilaria tenuistipitata var. liui provides insights into the evolution of rhodoplasts and their relationship to other plastids.</title>
        <authorList>
            <person name="Hagopian J."/>
            <person name="Reis M."/>
            <person name="Kitajima J."/>
            <person name="Bhattacharya D."/>
            <person name="Oliveira M."/>
        </authorList>
    </citation>
    <scope>NUCLEOTIDE SEQUENCE [LARGE SCALE GENOMIC DNA]</scope>
</reference>